<feature type="binding site" evidence="2">
    <location>
        <position position="160"/>
    </location>
    <ligand>
        <name>substrate</name>
    </ligand>
</feature>
<gene>
    <name evidence="4" type="primary">dctP</name>
    <name evidence="4" type="ORF">M0638_01630</name>
</gene>
<dbReference type="AlphaFoldDB" id="A0A9X1Y6E3"/>
<dbReference type="InterPro" id="IPR038404">
    <property type="entry name" value="TRAP_DctP_sf"/>
</dbReference>
<dbReference type="InterPro" id="IPR026289">
    <property type="entry name" value="SBP_TakP-like"/>
</dbReference>
<keyword evidence="5" id="KW-1185">Reference proteome</keyword>
<dbReference type="PIRSF" id="PIRSF039026">
    <property type="entry name" value="SiaP"/>
    <property type="match status" value="1"/>
</dbReference>
<protein>
    <submittedName>
        <fullName evidence="4">TRAP transporter substrate-binding protein DctP</fullName>
    </submittedName>
</protein>
<dbReference type="NCBIfam" id="TIGR01409">
    <property type="entry name" value="TAT_signal_seq"/>
    <property type="match status" value="1"/>
</dbReference>
<dbReference type="NCBIfam" id="NF037995">
    <property type="entry name" value="TRAP_S1"/>
    <property type="match status" value="1"/>
</dbReference>
<dbReference type="GO" id="GO:0055085">
    <property type="term" value="P:transmembrane transport"/>
    <property type="evidence" value="ECO:0007669"/>
    <property type="project" value="InterPro"/>
</dbReference>
<dbReference type="GO" id="GO:0046872">
    <property type="term" value="F:metal ion binding"/>
    <property type="evidence" value="ECO:0007669"/>
    <property type="project" value="UniProtKB-KW"/>
</dbReference>
<feature type="binding site" evidence="3">
    <location>
        <position position="218"/>
    </location>
    <ligand>
        <name>substrate</name>
    </ligand>
</feature>
<dbReference type="InterPro" id="IPR019546">
    <property type="entry name" value="TAT_signal_bac_arc"/>
</dbReference>
<accession>A0A9X1Y6E3</accession>
<dbReference type="InterPro" id="IPR018389">
    <property type="entry name" value="DctP_fam"/>
</dbReference>
<dbReference type="PANTHER" id="PTHR33376:SF5">
    <property type="entry name" value="EXTRACYTOPLASMIC SOLUTE RECEPTOR PROTEIN"/>
    <property type="match status" value="1"/>
</dbReference>
<keyword evidence="3" id="KW-0479">Metal-binding</keyword>
<evidence type="ECO:0000313" key="4">
    <source>
        <dbReference type="EMBL" id="MCK8783080.1"/>
    </source>
</evidence>
<feature type="binding site" evidence="2">
    <location>
        <position position="181"/>
    </location>
    <ligand>
        <name>substrate</name>
    </ligand>
</feature>
<keyword evidence="1" id="KW-0732">Signal</keyword>
<dbReference type="PROSITE" id="PS51318">
    <property type="entry name" value="TAT"/>
    <property type="match status" value="1"/>
</dbReference>
<dbReference type="InterPro" id="IPR006311">
    <property type="entry name" value="TAT_signal"/>
</dbReference>
<dbReference type="RefSeq" id="WP_248665201.1">
    <property type="nucleotide sequence ID" value="NZ_JALPRX010000006.1"/>
</dbReference>
<evidence type="ECO:0000313" key="5">
    <source>
        <dbReference type="Proteomes" id="UP001139516"/>
    </source>
</evidence>
<comment type="caution">
    <text evidence="4">The sequence shown here is derived from an EMBL/GenBank/DDBJ whole genome shotgun (WGS) entry which is preliminary data.</text>
</comment>
<dbReference type="Gene3D" id="3.40.190.10">
    <property type="entry name" value="Periplasmic binding protein-like II"/>
    <property type="match status" value="1"/>
</dbReference>
<dbReference type="Gene3D" id="3.40.190.170">
    <property type="entry name" value="Bacterial extracellular solute-binding protein, family 7"/>
    <property type="match status" value="1"/>
</dbReference>
<dbReference type="Pfam" id="PF03480">
    <property type="entry name" value="DctP"/>
    <property type="match status" value="1"/>
</dbReference>
<evidence type="ECO:0000256" key="2">
    <source>
        <dbReference type="PIRSR" id="PIRSR039026-1"/>
    </source>
</evidence>
<evidence type="ECO:0000256" key="3">
    <source>
        <dbReference type="PIRSR" id="PIRSR039026-2"/>
    </source>
</evidence>
<reference evidence="4" key="1">
    <citation type="submission" date="2022-04" db="EMBL/GenBank/DDBJ databases">
        <title>Roseomonas acroporae sp. nov., isolated from coral Acropora digitifera.</title>
        <authorList>
            <person name="Sun H."/>
        </authorList>
    </citation>
    <scope>NUCLEOTIDE SEQUENCE</scope>
    <source>
        <strain evidence="4">NAR14</strain>
    </source>
</reference>
<dbReference type="PANTHER" id="PTHR33376">
    <property type="match status" value="1"/>
</dbReference>
<sequence length="365" mass="40835">MERRDFLKAGAVPAALGAAGGLAAPAVAQQANRKVTWRLTLSFPRNLETLYGAATTFSRIVSEATQGEFTIRVFSPGELVPALQAREATSNGSVESCFTASSYSIGTDPAFMFGTVLLFGLNSRQQLAWMYELDGLGKLNRLLYEKHNVLGFPLASTGAQMGGWFRKEIRSPEDLRGLKFRIGGLAGHVFQRLGSVPQQIAAGDIYPSLERGTIDAAEWIGPYDDEKLGLYKVAPYYYYPGWWEGTGILHLFVNKPAWEALPADYRSIVHNASITATQLTMARYDALNPPALLRLVAQGAQVRPFPNTVLDACYDETVKLHEEYSRDPVYAELYRDMSNFRTESYRWLQLAEYAFDSYQIRRLRR</sequence>
<organism evidence="4 5">
    <name type="scientific">Roseomonas acroporae</name>
    <dbReference type="NCBI Taxonomy" id="2937791"/>
    <lineage>
        <taxon>Bacteria</taxon>
        <taxon>Pseudomonadati</taxon>
        <taxon>Pseudomonadota</taxon>
        <taxon>Alphaproteobacteria</taxon>
        <taxon>Acetobacterales</taxon>
        <taxon>Roseomonadaceae</taxon>
        <taxon>Roseomonas</taxon>
    </lineage>
</organism>
<evidence type="ECO:0000256" key="1">
    <source>
        <dbReference type="ARBA" id="ARBA00022729"/>
    </source>
</evidence>
<feature type="binding site" evidence="3">
    <location>
        <position position="219"/>
    </location>
    <ligand>
        <name>Na(+)</name>
        <dbReference type="ChEBI" id="CHEBI:29101"/>
    </ligand>
</feature>
<dbReference type="GO" id="GO:0031317">
    <property type="term" value="C:tripartite ATP-independent periplasmic transporter complex"/>
    <property type="evidence" value="ECO:0007669"/>
    <property type="project" value="InterPro"/>
</dbReference>
<dbReference type="Proteomes" id="UP001139516">
    <property type="component" value="Unassembled WGS sequence"/>
</dbReference>
<dbReference type="EMBL" id="JALPRX010000006">
    <property type="protein sequence ID" value="MCK8783080.1"/>
    <property type="molecule type" value="Genomic_DNA"/>
</dbReference>
<feature type="binding site" evidence="3">
    <location>
        <position position="244"/>
    </location>
    <ligand>
        <name>substrate</name>
    </ligand>
</feature>
<name>A0A9X1Y6E3_9PROT</name>
<proteinExistence type="predicted"/>